<dbReference type="PRINTS" id="PR00685">
    <property type="entry name" value="TIFACTORIIB"/>
</dbReference>
<gene>
    <name evidence="1" type="ORF">SCF082_LOCUS9430</name>
</gene>
<name>A0ABP0IZ28_9DINO</name>
<accession>A0ABP0IZ28</accession>
<dbReference type="Gene3D" id="1.10.472.170">
    <property type="match status" value="1"/>
</dbReference>
<keyword evidence="2" id="KW-1185">Reference proteome</keyword>
<dbReference type="EMBL" id="CAXAMM010005469">
    <property type="protein sequence ID" value="CAK9007371.1"/>
    <property type="molecule type" value="Genomic_DNA"/>
</dbReference>
<dbReference type="InterPro" id="IPR000812">
    <property type="entry name" value="TFIIB"/>
</dbReference>
<dbReference type="PANTHER" id="PTHR11618:SF13">
    <property type="entry name" value="TRANSCRIPTION INITIATION FACTOR IIB"/>
    <property type="match status" value="1"/>
</dbReference>
<dbReference type="InterPro" id="IPR013137">
    <property type="entry name" value="Znf_TFIIB"/>
</dbReference>
<proteinExistence type="predicted"/>
<protein>
    <submittedName>
        <fullName evidence="1">Transcription initiation factor IIB 1 (TFIIB 1)</fullName>
    </submittedName>
</protein>
<dbReference type="PROSITE" id="PS51134">
    <property type="entry name" value="ZF_TFIIB"/>
    <property type="match status" value="1"/>
</dbReference>
<dbReference type="SUPFAM" id="SSF57783">
    <property type="entry name" value="Zinc beta-ribbon"/>
    <property type="match status" value="1"/>
</dbReference>
<sequence>MADIAIDPRTSCRYCRDSQVIYDSSQGTAVCTGCGTVLEDHCFDEGREWRNFAPEGVDSQPNGRERADLTNSIDHKTGQGCGTVIVGVGTKAQRMQEKLFRVQSASKPELSAGQKEDRNIQHQTEKAREVAMRLNLGEEIVNRCTVLLQDLAAKGLLKERYQTAWYCALVEIACEEEPYGKKTVHDFAHAHRQYITNKVEPPQLKRKEGIITATFNQASIAKELKGEVVIGNVKVALVPGDQASLLVRSWGQIGEEELGEFFRQRLEDMQQKKCVALITKHYDALCSALDRARATYLETEDLYKNYVRSLGLAAEVVKPAKHIATEALKHRLVRTGKDLAERSVVTGAMASAIFVVAWLLDVEKKPRLEDVAKAAKVSEGYAKMTYSSIRREISRVLPKDYLSRYIDRVRTLPQPDSISRKRPAEFPAGR</sequence>
<dbReference type="Gene3D" id="1.10.472.10">
    <property type="entry name" value="Cyclin-like"/>
    <property type="match status" value="1"/>
</dbReference>
<organism evidence="1 2">
    <name type="scientific">Durusdinium trenchii</name>
    <dbReference type="NCBI Taxonomy" id="1381693"/>
    <lineage>
        <taxon>Eukaryota</taxon>
        <taxon>Sar</taxon>
        <taxon>Alveolata</taxon>
        <taxon>Dinophyceae</taxon>
        <taxon>Suessiales</taxon>
        <taxon>Symbiodiniaceae</taxon>
        <taxon>Durusdinium</taxon>
    </lineage>
</organism>
<evidence type="ECO:0000313" key="2">
    <source>
        <dbReference type="Proteomes" id="UP001642464"/>
    </source>
</evidence>
<dbReference type="Pfam" id="PF08271">
    <property type="entry name" value="Zn_Ribbon_TF"/>
    <property type="match status" value="1"/>
</dbReference>
<evidence type="ECO:0000313" key="1">
    <source>
        <dbReference type="EMBL" id="CAK9007371.1"/>
    </source>
</evidence>
<comment type="caution">
    <text evidence="1">The sequence shown here is derived from an EMBL/GenBank/DDBJ whole genome shotgun (WGS) entry which is preliminary data.</text>
</comment>
<dbReference type="Proteomes" id="UP001642464">
    <property type="component" value="Unassembled WGS sequence"/>
</dbReference>
<reference evidence="1 2" key="1">
    <citation type="submission" date="2024-02" db="EMBL/GenBank/DDBJ databases">
        <authorList>
            <person name="Chen Y."/>
            <person name="Shah S."/>
            <person name="Dougan E. K."/>
            <person name="Thang M."/>
            <person name="Chan C."/>
        </authorList>
    </citation>
    <scope>NUCLEOTIDE SEQUENCE [LARGE SCALE GENOMIC DNA]</scope>
</reference>
<dbReference type="PANTHER" id="PTHR11618">
    <property type="entry name" value="TRANSCRIPTION INITIATION FACTOR IIB-RELATED"/>
    <property type="match status" value="1"/>
</dbReference>